<dbReference type="PANTHER" id="PTHR30629:SF2">
    <property type="entry name" value="PROPHAGE INTEGRASE INTS-RELATED"/>
    <property type="match status" value="1"/>
</dbReference>
<dbReference type="RefSeq" id="WP_013922352.1">
    <property type="nucleotide sequence ID" value="NC_015696.1"/>
</dbReference>
<gene>
    <name evidence="6" type="ordered locus">F7308_0582</name>
</gene>
<dbReference type="Proteomes" id="UP000000490">
    <property type="component" value="Chromosome"/>
</dbReference>
<evidence type="ECO:0000313" key="7">
    <source>
        <dbReference type="Proteomes" id="UP000000490"/>
    </source>
</evidence>
<proteinExistence type="inferred from homology"/>
<sequence length="414" mass="47610">MAKTLTVSKLQSLKATGKDYRLNDGNGLYIKVSKAGSKSWQFRYKGKWLGIGSYPAVSLKQARDEAFKYSQMLVSGKDPKLEKEKASYKDDSIFKEVAKNALESKHPSKPNGWKSESDYKRNLSICDRFILPGLKTYNIREIIPRQLTKILEKETPANQKKIKTILNLIWGYAIGKGIANFNIVRDIQIDVAKTDGFEFVDPIEDKYNFSQLLNDIDNYKGQYNTKMALKLAVLIGFRPKNIATLKWENIKETKLKNEVIYYISLSVDDMKMGRDFRQPLSKQAIEIIEQMRAYNGGCEYVFYSTSSKDRHISIESLSKALRETLGYNGKDKPKQVTHGFRKSARTYISSIRSKYNWCSDSIRMILSHTKENAIDNIYDKNDFLLERSQMLQLWADYVDDVKASANVTKFDDVV</sequence>
<dbReference type="Gene3D" id="1.10.443.10">
    <property type="entry name" value="Intergrase catalytic core"/>
    <property type="match status" value="1"/>
</dbReference>
<protein>
    <submittedName>
        <fullName evidence="6">Phage integrase</fullName>
    </submittedName>
</protein>
<dbReference type="InterPro" id="IPR002104">
    <property type="entry name" value="Integrase_catalytic"/>
</dbReference>
<comment type="similarity">
    <text evidence="1">Belongs to the 'phage' integrase family.</text>
</comment>
<dbReference type="SUPFAM" id="SSF56349">
    <property type="entry name" value="DNA breaking-rejoining enzymes"/>
    <property type="match status" value="1"/>
</dbReference>
<dbReference type="Gene3D" id="1.10.150.130">
    <property type="match status" value="1"/>
</dbReference>
<reference evidence="6" key="1">
    <citation type="submission" date="2011-05" db="EMBL/GenBank/DDBJ databases">
        <authorList>
            <person name="Kuske C.R."/>
            <person name="Challacombe J.F."/>
            <person name="Siddaramappa S."/>
            <person name="Petersen J.M."/>
            <person name="Bruce D.C."/>
        </authorList>
    </citation>
    <scope>NUCLEOTIDE SEQUENCE</scope>
    <source>
        <strain evidence="6">TX077308</strain>
    </source>
</reference>
<dbReference type="PANTHER" id="PTHR30629">
    <property type="entry name" value="PROPHAGE INTEGRASE"/>
    <property type="match status" value="1"/>
</dbReference>
<feature type="domain" description="Tyr recombinase" evidence="5">
    <location>
        <begin position="198"/>
        <end position="391"/>
    </location>
</feature>
<dbReference type="PROSITE" id="PS51898">
    <property type="entry name" value="TYR_RECOMBINASE"/>
    <property type="match status" value="1"/>
</dbReference>
<accession>A0ABM5M8L4</accession>
<dbReference type="InterPro" id="IPR050808">
    <property type="entry name" value="Phage_Integrase"/>
</dbReference>
<organism evidence="6 7">
    <name type="scientific">Francisella salina</name>
    <dbReference type="NCBI Taxonomy" id="573569"/>
    <lineage>
        <taxon>Bacteria</taxon>
        <taxon>Pseudomonadati</taxon>
        <taxon>Pseudomonadota</taxon>
        <taxon>Gammaproteobacteria</taxon>
        <taxon>Thiotrichales</taxon>
        <taxon>Francisellaceae</taxon>
        <taxon>Francisella</taxon>
    </lineage>
</organism>
<dbReference type="InterPro" id="IPR011010">
    <property type="entry name" value="DNA_brk_join_enz"/>
</dbReference>
<dbReference type="EMBL" id="CP002872">
    <property type="protein sequence ID" value="AEI35509.1"/>
    <property type="molecule type" value="Genomic_DNA"/>
</dbReference>
<dbReference type="Gene3D" id="3.30.160.390">
    <property type="entry name" value="Integrase, DNA-binding domain"/>
    <property type="match status" value="1"/>
</dbReference>
<evidence type="ECO:0000256" key="1">
    <source>
        <dbReference type="ARBA" id="ARBA00008857"/>
    </source>
</evidence>
<keyword evidence="4" id="KW-0233">DNA recombination</keyword>
<dbReference type="InterPro" id="IPR025166">
    <property type="entry name" value="Integrase_DNA_bind_dom"/>
</dbReference>
<evidence type="ECO:0000256" key="2">
    <source>
        <dbReference type="ARBA" id="ARBA00022908"/>
    </source>
</evidence>
<evidence type="ECO:0000256" key="4">
    <source>
        <dbReference type="ARBA" id="ARBA00023172"/>
    </source>
</evidence>
<dbReference type="Pfam" id="PF00589">
    <property type="entry name" value="Phage_integrase"/>
    <property type="match status" value="1"/>
</dbReference>
<evidence type="ECO:0000256" key="3">
    <source>
        <dbReference type="ARBA" id="ARBA00023125"/>
    </source>
</evidence>
<evidence type="ECO:0000313" key="6">
    <source>
        <dbReference type="EMBL" id="AEI35509.1"/>
    </source>
</evidence>
<keyword evidence="2" id="KW-0229">DNA integration</keyword>
<dbReference type="CDD" id="cd00801">
    <property type="entry name" value="INT_P4_C"/>
    <property type="match status" value="1"/>
</dbReference>
<name>A0ABM5M8L4_FRAST</name>
<keyword evidence="7" id="KW-1185">Reference proteome</keyword>
<dbReference type="InterPro" id="IPR013762">
    <property type="entry name" value="Integrase-like_cat_sf"/>
</dbReference>
<dbReference type="InterPro" id="IPR010998">
    <property type="entry name" value="Integrase_recombinase_N"/>
</dbReference>
<keyword evidence="3" id="KW-0238">DNA-binding</keyword>
<dbReference type="Pfam" id="PF13356">
    <property type="entry name" value="Arm-DNA-bind_3"/>
    <property type="match status" value="1"/>
</dbReference>
<evidence type="ECO:0000259" key="5">
    <source>
        <dbReference type="PROSITE" id="PS51898"/>
    </source>
</evidence>
<dbReference type="InterPro" id="IPR038488">
    <property type="entry name" value="Integrase_DNA-bd_sf"/>
</dbReference>